<protein>
    <submittedName>
        <fullName evidence="2">Uncharacterized protein DUF559</fullName>
    </submittedName>
</protein>
<evidence type="ECO:0000313" key="3">
    <source>
        <dbReference type="Proteomes" id="UP000249638"/>
    </source>
</evidence>
<reference evidence="2" key="1">
    <citation type="submission" date="2018-06" db="EMBL/GenBank/DDBJ databases">
        <title>Genomic Encyclopedia of Type Strains, Phase IV (KMG-V): Genome sequencing to study the core and pangenomes of soil and plant-associated prokaryotes.</title>
        <authorList>
            <person name="Whitman W."/>
        </authorList>
    </citation>
    <scope>NUCLEOTIDE SEQUENCE [LARGE SCALE GENOMIC DNA]</scope>
    <source>
        <strain evidence="2">MLR2-44</strain>
    </source>
</reference>
<dbReference type="AlphaFoldDB" id="A0A2W7PS57"/>
<feature type="domain" description="DUF559" evidence="1">
    <location>
        <begin position="2"/>
        <end position="49"/>
    </location>
</feature>
<evidence type="ECO:0000259" key="1">
    <source>
        <dbReference type="Pfam" id="PF04480"/>
    </source>
</evidence>
<gene>
    <name evidence="2" type="ORF">C7416_104450</name>
</gene>
<dbReference type="Proteomes" id="UP000249638">
    <property type="component" value="Unassembled WGS sequence"/>
</dbReference>
<evidence type="ECO:0000313" key="2">
    <source>
        <dbReference type="EMBL" id="PZX29445.1"/>
    </source>
</evidence>
<proteinExistence type="predicted"/>
<accession>A0A2W7PS57</accession>
<dbReference type="Pfam" id="PF04480">
    <property type="entry name" value="DUF559"/>
    <property type="match status" value="1"/>
</dbReference>
<comment type="caution">
    <text evidence="2">The sequence shown here is derived from an EMBL/GenBank/DDBJ whole genome shotgun (WGS) entry which is preliminary data.</text>
</comment>
<dbReference type="InterPro" id="IPR007569">
    <property type="entry name" value="DUF559"/>
</dbReference>
<dbReference type="SUPFAM" id="SSF52980">
    <property type="entry name" value="Restriction endonuclease-like"/>
    <property type="match status" value="1"/>
</dbReference>
<name>A0A2W7PS57_9BURK</name>
<dbReference type="Gene3D" id="3.40.960.10">
    <property type="entry name" value="VSR Endonuclease"/>
    <property type="match status" value="1"/>
</dbReference>
<sequence>MDFGNPVIKIAIECDGAQYHDAGKDAKRDAELLEMGWRVIRIPGWKCLKTGEDANEEDTTIPIIRALHCYFEGRH</sequence>
<organism evidence="2 3">
    <name type="scientific">Cupriavidus phytorum</name>
    <dbReference type="NCBI Taxonomy" id="3024399"/>
    <lineage>
        <taxon>Bacteria</taxon>
        <taxon>Pseudomonadati</taxon>
        <taxon>Pseudomonadota</taxon>
        <taxon>Betaproteobacteria</taxon>
        <taxon>Burkholderiales</taxon>
        <taxon>Burkholderiaceae</taxon>
        <taxon>Cupriavidus</taxon>
    </lineage>
</organism>
<keyword evidence="3" id="KW-1185">Reference proteome</keyword>
<dbReference type="InterPro" id="IPR011335">
    <property type="entry name" value="Restrct_endonuc-II-like"/>
</dbReference>
<dbReference type="EMBL" id="QKZN01000004">
    <property type="protein sequence ID" value="PZX29445.1"/>
    <property type="molecule type" value="Genomic_DNA"/>
</dbReference>